<protein>
    <submittedName>
        <fullName evidence="1">Uncharacterized protein</fullName>
    </submittedName>
</protein>
<proteinExistence type="predicted"/>
<dbReference type="Proteomes" id="UP001057452">
    <property type="component" value="Chromosome 14"/>
</dbReference>
<feature type="non-terminal residue" evidence="1">
    <location>
        <position position="60"/>
    </location>
</feature>
<feature type="non-terminal residue" evidence="1">
    <location>
        <position position="1"/>
    </location>
</feature>
<organism evidence="1 2">
    <name type="scientific">Chaenocephalus aceratus</name>
    <name type="common">Blackfin icefish</name>
    <name type="synonym">Chaenichthys aceratus</name>
    <dbReference type="NCBI Taxonomy" id="36190"/>
    <lineage>
        <taxon>Eukaryota</taxon>
        <taxon>Metazoa</taxon>
        <taxon>Chordata</taxon>
        <taxon>Craniata</taxon>
        <taxon>Vertebrata</taxon>
        <taxon>Euteleostomi</taxon>
        <taxon>Actinopterygii</taxon>
        <taxon>Neopterygii</taxon>
        <taxon>Teleostei</taxon>
        <taxon>Neoteleostei</taxon>
        <taxon>Acanthomorphata</taxon>
        <taxon>Eupercaria</taxon>
        <taxon>Perciformes</taxon>
        <taxon>Notothenioidei</taxon>
        <taxon>Channichthyidae</taxon>
        <taxon>Chaenocephalus</taxon>
    </lineage>
</organism>
<reference evidence="1" key="1">
    <citation type="submission" date="2022-05" db="EMBL/GenBank/DDBJ databases">
        <title>Chromosome-level genome of Chaenocephalus aceratus.</title>
        <authorList>
            <person name="Park H."/>
        </authorList>
    </citation>
    <scope>NUCLEOTIDE SEQUENCE</scope>
    <source>
        <strain evidence="1">KU_202001</strain>
    </source>
</reference>
<name>A0ACB9WMK1_CHAAC</name>
<keyword evidence="2" id="KW-1185">Reference proteome</keyword>
<gene>
    <name evidence="1" type="ORF">KUCAC02_003779</name>
</gene>
<comment type="caution">
    <text evidence="1">The sequence shown here is derived from an EMBL/GenBank/DDBJ whole genome shotgun (WGS) entry which is preliminary data.</text>
</comment>
<dbReference type="EMBL" id="CM043798">
    <property type="protein sequence ID" value="KAI4814590.1"/>
    <property type="molecule type" value="Genomic_DNA"/>
</dbReference>
<sequence>SLDTSEVEHMRREHQHTLNPPKGVPVPFRSNYISAVFDLSPVQRKLGGSTACDIDITTPH</sequence>
<accession>A0ACB9WMK1</accession>
<evidence type="ECO:0000313" key="2">
    <source>
        <dbReference type="Proteomes" id="UP001057452"/>
    </source>
</evidence>
<evidence type="ECO:0000313" key="1">
    <source>
        <dbReference type="EMBL" id="KAI4814590.1"/>
    </source>
</evidence>